<name>A0A078LY84_9BACL</name>
<reference evidence="18" key="1">
    <citation type="submission" date="2014-07" db="EMBL/GenBank/DDBJ databases">
        <authorList>
            <person name="Urmite Genomes Urmite Genomes"/>
        </authorList>
    </citation>
    <scope>NUCLEOTIDE SEQUENCE</scope>
    <source>
        <strain evidence="18">13S34_air</strain>
    </source>
</reference>
<keyword evidence="8 15" id="KW-0812">Transmembrane</keyword>
<dbReference type="PANTHER" id="PTHR45436">
    <property type="entry name" value="SENSOR HISTIDINE KINASE YKOH"/>
    <property type="match status" value="1"/>
</dbReference>
<dbReference type="InterPro" id="IPR036097">
    <property type="entry name" value="HisK_dim/P_sf"/>
</dbReference>
<dbReference type="GO" id="GO:0005524">
    <property type="term" value="F:ATP binding"/>
    <property type="evidence" value="ECO:0007669"/>
    <property type="project" value="UniProtKB-KW"/>
</dbReference>
<dbReference type="SUPFAM" id="SSF55874">
    <property type="entry name" value="ATPase domain of HSP90 chaperone/DNA topoisomerase II/histidine kinase"/>
    <property type="match status" value="1"/>
</dbReference>
<dbReference type="InterPro" id="IPR050428">
    <property type="entry name" value="TCS_sensor_his_kinase"/>
</dbReference>
<evidence type="ECO:0000256" key="14">
    <source>
        <dbReference type="ARBA" id="ARBA00023136"/>
    </source>
</evidence>
<feature type="transmembrane region" description="Helical" evidence="15">
    <location>
        <begin position="7"/>
        <end position="30"/>
    </location>
</feature>
<dbReference type="GO" id="GO:0000155">
    <property type="term" value="F:phosphorelay sensor kinase activity"/>
    <property type="evidence" value="ECO:0007669"/>
    <property type="project" value="InterPro"/>
</dbReference>
<evidence type="ECO:0000256" key="6">
    <source>
        <dbReference type="ARBA" id="ARBA00022553"/>
    </source>
</evidence>
<evidence type="ECO:0000256" key="2">
    <source>
        <dbReference type="ARBA" id="ARBA00004651"/>
    </source>
</evidence>
<dbReference type="CDD" id="cd00075">
    <property type="entry name" value="HATPase"/>
    <property type="match status" value="1"/>
</dbReference>
<evidence type="ECO:0000256" key="5">
    <source>
        <dbReference type="ARBA" id="ARBA00022475"/>
    </source>
</evidence>
<keyword evidence="12 15" id="KW-1133">Transmembrane helix</keyword>
<evidence type="ECO:0000256" key="11">
    <source>
        <dbReference type="ARBA" id="ARBA00022840"/>
    </source>
</evidence>
<comment type="catalytic activity">
    <reaction evidence="1">
        <text>ATP + protein L-histidine = ADP + protein N-phospho-L-histidine.</text>
        <dbReference type="EC" id="2.7.13.3"/>
    </reaction>
</comment>
<dbReference type="AlphaFoldDB" id="A0A078LY84"/>
<dbReference type="PRINTS" id="PR00344">
    <property type="entry name" value="BCTRLSENSOR"/>
</dbReference>
<evidence type="ECO:0000256" key="8">
    <source>
        <dbReference type="ARBA" id="ARBA00022692"/>
    </source>
</evidence>
<dbReference type="InterPro" id="IPR004358">
    <property type="entry name" value="Sig_transdc_His_kin-like_C"/>
</dbReference>
<gene>
    <name evidence="18" type="primary">arlS</name>
    <name evidence="18" type="ORF">BN1050_00446</name>
</gene>
<keyword evidence="6" id="KW-0597">Phosphoprotein</keyword>
<keyword evidence="7" id="KW-0808">Transferase</keyword>
<feature type="transmembrane region" description="Helical" evidence="15">
    <location>
        <begin position="146"/>
        <end position="170"/>
    </location>
</feature>
<dbReference type="InterPro" id="IPR041610">
    <property type="entry name" value="ArlS_N"/>
</dbReference>
<dbReference type="InterPro" id="IPR036890">
    <property type="entry name" value="HATPase_C_sf"/>
</dbReference>
<accession>A0A078LY84</accession>
<dbReference type="SUPFAM" id="SSF47384">
    <property type="entry name" value="Homodimeric domain of signal transducing histidine kinase"/>
    <property type="match status" value="1"/>
</dbReference>
<dbReference type="Pfam" id="PF00512">
    <property type="entry name" value="HisKA"/>
    <property type="match status" value="1"/>
</dbReference>
<dbReference type="SMART" id="SM00388">
    <property type="entry name" value="HisKA"/>
    <property type="match status" value="1"/>
</dbReference>
<dbReference type="SMART" id="SM00387">
    <property type="entry name" value="HATPase_c"/>
    <property type="match status" value="1"/>
</dbReference>
<dbReference type="CDD" id="cd00082">
    <property type="entry name" value="HisKA"/>
    <property type="match status" value="1"/>
</dbReference>
<dbReference type="Gene3D" id="3.30.565.10">
    <property type="entry name" value="Histidine kinase-like ATPase, C-terminal domain"/>
    <property type="match status" value="1"/>
</dbReference>
<dbReference type="Gene3D" id="6.10.340.10">
    <property type="match status" value="1"/>
</dbReference>
<dbReference type="Pfam" id="PF02518">
    <property type="entry name" value="HATPase_c"/>
    <property type="match status" value="1"/>
</dbReference>
<evidence type="ECO:0000256" key="12">
    <source>
        <dbReference type="ARBA" id="ARBA00022989"/>
    </source>
</evidence>
<evidence type="ECO:0000259" key="17">
    <source>
        <dbReference type="PROSITE" id="PS50885"/>
    </source>
</evidence>
<dbReference type="PROSITE" id="PS50885">
    <property type="entry name" value="HAMP"/>
    <property type="match status" value="1"/>
</dbReference>
<dbReference type="Gene3D" id="1.10.287.130">
    <property type="match status" value="1"/>
</dbReference>
<dbReference type="FunFam" id="1.10.287.130:FF:000001">
    <property type="entry name" value="Two-component sensor histidine kinase"/>
    <property type="match status" value="1"/>
</dbReference>
<dbReference type="PROSITE" id="PS50109">
    <property type="entry name" value="HIS_KIN"/>
    <property type="match status" value="1"/>
</dbReference>
<dbReference type="Pfam" id="PF18719">
    <property type="entry name" value="ArlS_N"/>
    <property type="match status" value="1"/>
</dbReference>
<keyword evidence="13" id="KW-0902">Two-component regulatory system</keyword>
<dbReference type="EMBL" id="LN483073">
    <property type="protein sequence ID" value="CEA00083.1"/>
    <property type="molecule type" value="Genomic_DNA"/>
</dbReference>
<evidence type="ECO:0000256" key="4">
    <source>
        <dbReference type="ARBA" id="ARBA00015735"/>
    </source>
</evidence>
<dbReference type="SMART" id="SM00304">
    <property type="entry name" value="HAMP"/>
    <property type="match status" value="1"/>
</dbReference>
<keyword evidence="5" id="KW-1003">Cell membrane</keyword>
<evidence type="ECO:0000256" key="1">
    <source>
        <dbReference type="ARBA" id="ARBA00000085"/>
    </source>
</evidence>
<dbReference type="InterPro" id="IPR003594">
    <property type="entry name" value="HATPase_dom"/>
</dbReference>
<proteinExistence type="predicted"/>
<dbReference type="InterPro" id="IPR005467">
    <property type="entry name" value="His_kinase_dom"/>
</dbReference>
<evidence type="ECO:0000256" key="10">
    <source>
        <dbReference type="ARBA" id="ARBA00022777"/>
    </source>
</evidence>
<evidence type="ECO:0000256" key="7">
    <source>
        <dbReference type="ARBA" id="ARBA00022679"/>
    </source>
</evidence>
<dbReference type="HOGENOM" id="CLU_000445_89_6_9"/>
<comment type="subcellular location">
    <subcellularLocation>
        <location evidence="2">Cell membrane</location>
        <topology evidence="2">Multi-pass membrane protein</topology>
    </subcellularLocation>
</comment>
<dbReference type="EC" id="2.7.13.3" evidence="3"/>
<evidence type="ECO:0000256" key="3">
    <source>
        <dbReference type="ARBA" id="ARBA00012438"/>
    </source>
</evidence>
<keyword evidence="10 18" id="KW-0418">Kinase</keyword>
<evidence type="ECO:0000313" key="18">
    <source>
        <dbReference type="EMBL" id="CEA00083.1"/>
    </source>
</evidence>
<dbReference type="InterPro" id="IPR003660">
    <property type="entry name" value="HAMP_dom"/>
</dbReference>
<evidence type="ECO:0000259" key="16">
    <source>
        <dbReference type="PROSITE" id="PS50109"/>
    </source>
</evidence>
<evidence type="ECO:0000256" key="9">
    <source>
        <dbReference type="ARBA" id="ARBA00022741"/>
    </source>
</evidence>
<feature type="domain" description="Histidine kinase" evidence="16">
    <location>
        <begin position="232"/>
        <end position="442"/>
    </location>
</feature>
<dbReference type="CDD" id="cd06225">
    <property type="entry name" value="HAMP"/>
    <property type="match status" value="1"/>
</dbReference>
<dbReference type="GO" id="GO:0005886">
    <property type="term" value="C:plasma membrane"/>
    <property type="evidence" value="ECO:0007669"/>
    <property type="project" value="UniProtKB-SubCell"/>
</dbReference>
<feature type="domain" description="HAMP" evidence="17">
    <location>
        <begin position="171"/>
        <end position="224"/>
    </location>
</feature>
<dbReference type="FunFam" id="3.30.565.10:FF:000006">
    <property type="entry name" value="Sensor histidine kinase WalK"/>
    <property type="match status" value="1"/>
</dbReference>
<dbReference type="SUPFAM" id="SSF158472">
    <property type="entry name" value="HAMP domain-like"/>
    <property type="match status" value="1"/>
</dbReference>
<protein>
    <recommendedName>
        <fullName evidence="4">Signal transduction histidine-protein kinase ArlS</fullName>
        <ecNumber evidence="3">2.7.13.3</ecNumber>
    </recommendedName>
</protein>
<sequence length="443" mass="49364">MTLKQKWAITAGLVIFTTYAIVCIVMYSFIYNWLLTEEKGKVERTLADVTSYINSGPSIEELRRQRGMLTTIVDQQQTVRLFNADGLVLVQINDKSSAQPLAMGFEERKVDGERAFVTTMPIEIGFMQGYIQLVHPLQHFLAMMRYLLKAMLLAGVVAIVIAVAGGYYLASLFMRPVIELRDAMRGVAQTGFAERTTLPARKDEVGELLAVYEQMMSELEGAFLQQHQFVSDASHELRTPLHAVEGHLSLLKRWGKNDPAVLEESLDLALAETTRMKTMIEELLALARRTPTTEEARASVNEVIEATCQTITSTHPEVTLTLQLTKPVEAGITVGGLTQILQNLLLNAVHYSKQDPHIDITTSFTKDMVSITVADNGIGISEADLPYIFDRFYRADHSRLRIEGSGLGLSIVQMLVHKYQGTITAHSSEAGTTFNVQLPRYKP</sequence>
<keyword evidence="11" id="KW-0067">ATP-binding</keyword>
<keyword evidence="9" id="KW-0547">Nucleotide-binding</keyword>
<keyword evidence="14 15" id="KW-0472">Membrane</keyword>
<evidence type="ECO:0000256" key="13">
    <source>
        <dbReference type="ARBA" id="ARBA00023012"/>
    </source>
</evidence>
<dbReference type="InterPro" id="IPR003661">
    <property type="entry name" value="HisK_dim/P_dom"/>
</dbReference>
<dbReference type="PANTHER" id="PTHR45436:SF5">
    <property type="entry name" value="SENSOR HISTIDINE KINASE TRCS"/>
    <property type="match status" value="1"/>
</dbReference>
<organism evidence="18">
    <name type="scientific">Metalysinibacillus saudimassiliensis</name>
    <dbReference type="NCBI Taxonomy" id="1461583"/>
    <lineage>
        <taxon>Bacteria</taxon>
        <taxon>Bacillati</taxon>
        <taxon>Bacillota</taxon>
        <taxon>Bacilli</taxon>
        <taxon>Bacillales</taxon>
        <taxon>Caryophanaceae</taxon>
        <taxon>Metalysinibacillus</taxon>
    </lineage>
</organism>
<evidence type="ECO:0000256" key="15">
    <source>
        <dbReference type="SAM" id="Phobius"/>
    </source>
</evidence>
<dbReference type="PATRIC" id="fig|1461583.4.peg.418"/>